<gene>
    <name evidence="3" type="ORF">QWJ08_14720</name>
</gene>
<feature type="compositionally biased region" description="Polar residues" evidence="1">
    <location>
        <begin position="46"/>
        <end position="59"/>
    </location>
</feature>
<protein>
    <submittedName>
        <fullName evidence="3">Uncharacterized protein</fullName>
    </submittedName>
</protein>
<evidence type="ECO:0000313" key="4">
    <source>
        <dbReference type="Proteomes" id="UP001169719"/>
    </source>
</evidence>
<evidence type="ECO:0000313" key="3">
    <source>
        <dbReference type="EMBL" id="MDN2482591.1"/>
    </source>
</evidence>
<dbReference type="RefSeq" id="WP_289962659.1">
    <property type="nucleotide sequence ID" value="NZ_JAUEOZ010000002.1"/>
</dbReference>
<evidence type="ECO:0000256" key="2">
    <source>
        <dbReference type="SAM" id="Phobius"/>
    </source>
</evidence>
<dbReference type="EMBL" id="JAUEOZ010000002">
    <property type="protein sequence ID" value="MDN2482591.1"/>
    <property type="molecule type" value="Genomic_DNA"/>
</dbReference>
<feature type="transmembrane region" description="Helical" evidence="2">
    <location>
        <begin position="91"/>
        <end position="109"/>
    </location>
</feature>
<keyword evidence="2" id="KW-0472">Membrane</keyword>
<proteinExistence type="predicted"/>
<organism evidence="3 4">
    <name type="scientific">Vibrio agarivorans</name>
    <dbReference type="NCBI Taxonomy" id="153622"/>
    <lineage>
        <taxon>Bacteria</taxon>
        <taxon>Pseudomonadati</taxon>
        <taxon>Pseudomonadota</taxon>
        <taxon>Gammaproteobacteria</taxon>
        <taxon>Vibrionales</taxon>
        <taxon>Vibrionaceae</taxon>
        <taxon>Vibrio</taxon>
    </lineage>
</organism>
<keyword evidence="2" id="KW-1133">Transmembrane helix</keyword>
<feature type="region of interest" description="Disordered" evidence="1">
    <location>
        <begin position="39"/>
        <end position="66"/>
    </location>
</feature>
<accession>A0ABT7Y3H2</accession>
<comment type="caution">
    <text evidence="3">The sequence shown here is derived from an EMBL/GenBank/DDBJ whole genome shotgun (WGS) entry which is preliminary data.</text>
</comment>
<sequence>MAVKSPHISPRPHYDKSGDMTLEQWHRYTRVANTADKIRESEQAHQRASLSSSKPSKQVPQDHEQHSELVKRLALSSILHSKKHKAENIRYAIWMSVGGLFFLWVMYMFG</sequence>
<reference evidence="3" key="1">
    <citation type="submission" date="2024-05" db="EMBL/GenBank/DDBJ databases">
        <title>Genome Sequences of Four Agar- Degrading Marine Bacteria.</title>
        <authorList>
            <person name="Phillips E.K."/>
            <person name="Shaffer J.C."/>
            <person name="Henson M.W."/>
            <person name="Temperton B."/>
            <person name="Thrash C.J."/>
            <person name="Martin M.O."/>
        </authorList>
    </citation>
    <scope>NUCLEOTIDE SEQUENCE</scope>
    <source>
        <strain evidence="3">EKP203</strain>
    </source>
</reference>
<keyword evidence="4" id="KW-1185">Reference proteome</keyword>
<evidence type="ECO:0000256" key="1">
    <source>
        <dbReference type="SAM" id="MobiDB-lite"/>
    </source>
</evidence>
<keyword evidence="2" id="KW-0812">Transmembrane</keyword>
<name>A0ABT7Y3H2_9VIBR</name>
<dbReference type="Proteomes" id="UP001169719">
    <property type="component" value="Unassembled WGS sequence"/>
</dbReference>